<protein>
    <recommendedName>
        <fullName evidence="1">Peptidase S24/S26A/S26B/S26C domain-containing protein</fullName>
    </recommendedName>
</protein>
<organism evidence="2 3">
    <name type="scientific">Candidatus Competibacter denitrificans Run_A_D11</name>
    <dbReference type="NCBI Taxonomy" id="1400863"/>
    <lineage>
        <taxon>Bacteria</taxon>
        <taxon>Pseudomonadati</taxon>
        <taxon>Pseudomonadota</taxon>
        <taxon>Gammaproteobacteria</taxon>
        <taxon>Candidatus Competibacteraceae</taxon>
        <taxon>Candidatus Competibacter</taxon>
    </lineage>
</organism>
<evidence type="ECO:0000259" key="1">
    <source>
        <dbReference type="Pfam" id="PF00717"/>
    </source>
</evidence>
<dbReference type="SUPFAM" id="SSF51306">
    <property type="entry name" value="LexA/Signal peptidase"/>
    <property type="match status" value="1"/>
</dbReference>
<gene>
    <name evidence="2" type="ORF">BN873_p10034</name>
</gene>
<feature type="domain" description="Peptidase S24/S26A/S26B/S26C" evidence="1">
    <location>
        <begin position="39"/>
        <end position="122"/>
    </location>
</feature>
<dbReference type="Pfam" id="PF00717">
    <property type="entry name" value="Peptidase_S24"/>
    <property type="match status" value="1"/>
</dbReference>
<evidence type="ECO:0000313" key="3">
    <source>
        <dbReference type="Proteomes" id="UP000035760"/>
    </source>
</evidence>
<keyword evidence="3" id="KW-1185">Reference proteome</keyword>
<reference evidence="2" key="2">
    <citation type="submission" date="2014-03" db="EMBL/GenBank/DDBJ databases">
        <title>Candidatus Competibacter-lineage genomes retrieved from metagenomes reveal functional metabolic diversity.</title>
        <authorList>
            <person name="McIlroy S.J."/>
            <person name="Albertsen M."/>
            <person name="Andresen E.K."/>
            <person name="Saunders A.M."/>
            <person name="Kristiansen R."/>
            <person name="Stokholm-Bjerregaard M."/>
            <person name="Nielsen K.L."/>
            <person name="Nielsen P.H."/>
        </authorList>
    </citation>
    <scope>NUCLEOTIDE SEQUENCE</scope>
    <source>
        <strain evidence="2">Run_A_D11</strain>
    </source>
</reference>
<dbReference type="InterPro" id="IPR036286">
    <property type="entry name" value="LexA/Signal_pep-like_sf"/>
</dbReference>
<sequence length="161" mass="17235">MMLTALNSSATASAFSLWLMEHNTHRTPEPTGWPLLTMPIPAGAPMPLSDDIEWFPSLDDHLVRNPAQTFLLRVAGEGLAEAGIHDGDLLVMDRATPPLAGSVALVIVEGVAVLTRLSRDAQGRLRTSAAESGFGPPLDGATRVGVARWVIHRLWPGRLSS</sequence>
<dbReference type="Gene3D" id="2.10.109.10">
    <property type="entry name" value="Umud Fragment, subunit A"/>
    <property type="match status" value="1"/>
</dbReference>
<accession>W6MD40</accession>
<dbReference type="EMBL" id="CBTJ020000113">
    <property type="protein sequence ID" value="CDI04590.1"/>
    <property type="molecule type" value="Genomic_DNA"/>
</dbReference>
<proteinExistence type="predicted"/>
<dbReference type="PANTHER" id="PTHR33516:SF2">
    <property type="entry name" value="LEXA REPRESSOR-RELATED"/>
    <property type="match status" value="1"/>
</dbReference>
<dbReference type="InterPro" id="IPR050077">
    <property type="entry name" value="LexA_repressor"/>
</dbReference>
<dbReference type="Proteomes" id="UP000035760">
    <property type="component" value="Unassembled WGS sequence"/>
</dbReference>
<dbReference type="InterPro" id="IPR039418">
    <property type="entry name" value="LexA-like"/>
</dbReference>
<dbReference type="PANTHER" id="PTHR33516">
    <property type="entry name" value="LEXA REPRESSOR"/>
    <property type="match status" value="1"/>
</dbReference>
<dbReference type="InterPro" id="IPR015927">
    <property type="entry name" value="Peptidase_S24_S26A/B/C"/>
</dbReference>
<evidence type="ECO:0000313" key="2">
    <source>
        <dbReference type="EMBL" id="CDI04590.1"/>
    </source>
</evidence>
<dbReference type="AlphaFoldDB" id="W6MD40"/>
<comment type="caution">
    <text evidence="2">The sequence shown here is derived from an EMBL/GenBank/DDBJ whole genome shotgun (WGS) entry which is preliminary data.</text>
</comment>
<dbReference type="CDD" id="cd06529">
    <property type="entry name" value="S24_LexA-like"/>
    <property type="match status" value="1"/>
</dbReference>
<reference evidence="2" key="1">
    <citation type="submission" date="2013-07" db="EMBL/GenBank/DDBJ databases">
        <authorList>
            <person name="McIlroy S."/>
        </authorList>
    </citation>
    <scope>NUCLEOTIDE SEQUENCE [LARGE SCALE GENOMIC DNA]</scope>
    <source>
        <strain evidence="2">Run_A_D11</strain>
    </source>
</reference>
<name>W6MD40_9GAMM</name>